<dbReference type="GO" id="GO:0004534">
    <property type="term" value="F:5'-3' RNA exonuclease activity"/>
    <property type="evidence" value="ECO:0007669"/>
    <property type="project" value="TreeGrafter"/>
</dbReference>
<dbReference type="GO" id="GO:0035312">
    <property type="term" value="F:5'-3' DNA exonuclease activity"/>
    <property type="evidence" value="ECO:0007669"/>
    <property type="project" value="TreeGrafter"/>
</dbReference>
<dbReference type="PANTHER" id="PTHR42924:SF3">
    <property type="entry name" value="POLYMERASE_HISTIDINOL PHOSPHATASE N-TERMINAL DOMAIN-CONTAINING PROTEIN"/>
    <property type="match status" value="1"/>
</dbReference>
<dbReference type="NCBIfam" id="NF038032">
    <property type="entry name" value="CehA_McbA_metalo"/>
    <property type="match status" value="1"/>
</dbReference>
<dbReference type="InterPro" id="IPR004013">
    <property type="entry name" value="PHP_dom"/>
</dbReference>
<dbReference type="Pfam" id="PF13263">
    <property type="entry name" value="PHP_C"/>
    <property type="match status" value="1"/>
</dbReference>
<sequence>MKIDLHVHTFYSDGKYSPEVMVKYSLKVGLNGIAITDHDTSEAYRRVKEYPVIPGQEVTTQFGHVVILCNFPPDPPIKIEELVDYSKENNCIIFPSHPFDIFRAGIGEKVYNYKFDAIEVFNSKAPRSANEKALKISKELNMPGVANSDSHVKEALGSAYNELEISEFNVDEILEEIRKGKINPVGVGLTVKAKLKIVEWSILRKLKIAKNSRGVMYQM</sequence>
<dbReference type="GeneID" id="42798309"/>
<organism evidence="2 3">
    <name type="scientific">Stygiolobus azoricus</name>
    <dbReference type="NCBI Taxonomy" id="41675"/>
    <lineage>
        <taxon>Archaea</taxon>
        <taxon>Thermoproteota</taxon>
        <taxon>Thermoprotei</taxon>
        <taxon>Sulfolobales</taxon>
        <taxon>Sulfolobaceae</taxon>
        <taxon>Stygiolobus</taxon>
    </lineage>
</organism>
<dbReference type="CDD" id="cd07432">
    <property type="entry name" value="PHP_HisPPase"/>
    <property type="match status" value="1"/>
</dbReference>
<dbReference type="PANTHER" id="PTHR42924">
    <property type="entry name" value="EXONUCLEASE"/>
    <property type="match status" value="1"/>
</dbReference>
<dbReference type="SMART" id="SM00481">
    <property type="entry name" value="POLIIIAc"/>
    <property type="match status" value="1"/>
</dbReference>
<evidence type="ECO:0000313" key="3">
    <source>
        <dbReference type="Proteomes" id="UP000423396"/>
    </source>
</evidence>
<dbReference type="InterPro" id="IPR052018">
    <property type="entry name" value="PHP_domain"/>
</dbReference>
<dbReference type="InterPro" id="IPR003141">
    <property type="entry name" value="Pol/His_phosphatase_N"/>
</dbReference>
<accession>A0A650CS78</accession>
<dbReference type="KEGG" id="sazo:D1868_04510"/>
<dbReference type="Gene3D" id="3.20.20.140">
    <property type="entry name" value="Metal-dependent hydrolases"/>
    <property type="match status" value="1"/>
</dbReference>
<dbReference type="RefSeq" id="WP_156007952.1">
    <property type="nucleotide sequence ID" value="NZ_CP045483.1"/>
</dbReference>
<keyword evidence="3" id="KW-1185">Reference proteome</keyword>
<dbReference type="SUPFAM" id="SSF89550">
    <property type="entry name" value="PHP domain-like"/>
    <property type="match status" value="1"/>
</dbReference>
<dbReference type="OrthoDB" id="50465at2157"/>
<evidence type="ECO:0000313" key="2">
    <source>
        <dbReference type="EMBL" id="QGR20502.1"/>
    </source>
</evidence>
<dbReference type="InterPro" id="IPR016195">
    <property type="entry name" value="Pol/histidinol_Pase-like"/>
</dbReference>
<gene>
    <name evidence="2" type="ORF">D1868_04510</name>
</gene>
<name>A0A650CS78_9CREN</name>
<feature type="domain" description="Polymerase/histidinol phosphatase N-terminal" evidence="1">
    <location>
        <begin position="3"/>
        <end position="62"/>
    </location>
</feature>
<protein>
    <submittedName>
        <fullName evidence="2">PHP domain-containing protein</fullName>
    </submittedName>
</protein>
<evidence type="ECO:0000259" key="1">
    <source>
        <dbReference type="SMART" id="SM00481"/>
    </source>
</evidence>
<proteinExistence type="predicted"/>
<reference evidence="2 3" key="1">
    <citation type="submission" date="2019-10" db="EMBL/GenBank/DDBJ databases">
        <title>Genome Sequences from Six Type Strain Members of the Archaeal Family Sulfolobaceae: Acidianus ambivalens, Acidianus infernus, Metallosphaera prunae, Stygiolobus azoricus, Sulfolobus metallicus, and Sulfurisphaera ohwakuensis.</title>
        <authorList>
            <person name="Counts J.A."/>
            <person name="Kelly R.M."/>
        </authorList>
    </citation>
    <scope>NUCLEOTIDE SEQUENCE [LARGE SCALE GENOMIC DNA]</scope>
    <source>
        <strain evidence="2 3">FC6</strain>
    </source>
</reference>
<dbReference type="Pfam" id="PF02811">
    <property type="entry name" value="PHP"/>
    <property type="match status" value="1"/>
</dbReference>
<dbReference type="EMBL" id="CP045483">
    <property type="protein sequence ID" value="QGR20502.1"/>
    <property type="molecule type" value="Genomic_DNA"/>
</dbReference>
<dbReference type="AlphaFoldDB" id="A0A650CS78"/>
<dbReference type="Proteomes" id="UP000423396">
    <property type="component" value="Chromosome"/>
</dbReference>